<dbReference type="GO" id="GO:0016706">
    <property type="term" value="F:2-oxoglutarate-dependent dioxygenase activity"/>
    <property type="evidence" value="ECO:0007669"/>
    <property type="project" value="UniProtKB-ARBA"/>
</dbReference>
<dbReference type="PANTHER" id="PTHR40128:SF1">
    <property type="entry name" value="PHYTANOYL-COA HYDROXYLASE"/>
    <property type="match status" value="1"/>
</dbReference>
<dbReference type="AlphaFoldDB" id="A0A6B0YPG1"/>
<dbReference type="Pfam" id="PF05721">
    <property type="entry name" value="PhyH"/>
    <property type="match status" value="1"/>
</dbReference>
<dbReference type="EMBL" id="VXRG01000050">
    <property type="protein sequence ID" value="MXY92964.1"/>
    <property type="molecule type" value="Genomic_DNA"/>
</dbReference>
<accession>A0A6B0YPG1</accession>
<dbReference type="Gene3D" id="2.60.120.620">
    <property type="entry name" value="q2cbj1_9rhob like domain"/>
    <property type="match status" value="1"/>
</dbReference>
<gene>
    <name evidence="1" type="ORF">F4Y42_05885</name>
</gene>
<name>A0A6B0YPG1_9CHLR</name>
<dbReference type="InterPro" id="IPR008775">
    <property type="entry name" value="Phytyl_CoA_dOase-like"/>
</dbReference>
<comment type="caution">
    <text evidence="1">The sequence shown here is derived from an EMBL/GenBank/DDBJ whole genome shotgun (WGS) entry which is preliminary data.</text>
</comment>
<protein>
    <submittedName>
        <fullName evidence="1">Phytanoyl-CoA dioxygenase family protein</fullName>
    </submittedName>
</protein>
<reference evidence="1" key="1">
    <citation type="submission" date="2019-09" db="EMBL/GenBank/DDBJ databases">
        <title>Characterisation of the sponge microbiome using genome-centric metagenomics.</title>
        <authorList>
            <person name="Engelberts J.P."/>
            <person name="Robbins S.J."/>
            <person name="De Goeij J.M."/>
            <person name="Aranda M."/>
            <person name="Bell S.C."/>
            <person name="Webster N.S."/>
        </authorList>
    </citation>
    <scope>NUCLEOTIDE SEQUENCE</scope>
    <source>
        <strain evidence="1">SB0664_bin_27</strain>
    </source>
</reference>
<organism evidence="1">
    <name type="scientific">Caldilineaceae bacterium SB0664_bin_27</name>
    <dbReference type="NCBI Taxonomy" id="2605260"/>
    <lineage>
        <taxon>Bacteria</taxon>
        <taxon>Bacillati</taxon>
        <taxon>Chloroflexota</taxon>
        <taxon>Caldilineae</taxon>
        <taxon>Caldilineales</taxon>
        <taxon>Caldilineaceae</taxon>
    </lineage>
</organism>
<dbReference type="SUPFAM" id="SSF51197">
    <property type="entry name" value="Clavaminate synthase-like"/>
    <property type="match status" value="1"/>
</dbReference>
<keyword evidence="1" id="KW-0223">Dioxygenase</keyword>
<sequence>MQPFLDSTDFLDDGGELHRRMERDGYLFIRGLLPVAVVEELRMQILEIARAAGWVQPGRPLADAVADLNRFCVEPEPEYMQKYHAMYKLPEFHAIQHHSNLTGLFERMFDEPVLPHPRIIGRTIFPQREAFTTPPHQDFIPIQGTAETYTAWIPLGDLPTELGGLQVASGSHKRGVYDFQPAMGAGGLEVLDPLDGTWAYSPFRVGDVLIFHSLTVHKGMPNSSDRLRMSMDARYQRASEPIAPGSLQPHSQPSTWEEVYAGWPDLDLKYYWRKWDLEVSEYDNSYHDKRDEMAIKMAKEGDTRAISTLQRIVARNENPDKRREAEELLAALQEPADA</sequence>
<keyword evidence="1" id="KW-0560">Oxidoreductase</keyword>
<evidence type="ECO:0000313" key="1">
    <source>
        <dbReference type="EMBL" id="MXY92964.1"/>
    </source>
</evidence>
<dbReference type="PANTHER" id="PTHR40128">
    <property type="entry name" value="EXPRESSED PROTEIN"/>
    <property type="match status" value="1"/>
</dbReference>
<proteinExistence type="predicted"/>